<sequence length="188" mass="21798">MIEHDSKEEEKATSGDSNNCRSEPGLTCREQLAKAEFVKITLSQSMTKPFSNAMMTWTNPNPLPQIELKKLHKKLKELKVVDKTCWLKEIPYDWLEQKVLPACMQSFEPKLKEMLTAKNNQLFYMLIHTVRGYTCRNKMASCSVNTKAKLKEFMYHVNFLSEPEESLLFREYSSVQGAKSLHIVNRSD</sequence>
<proteinExistence type="predicted"/>
<reference evidence="2 3" key="1">
    <citation type="journal article" date="2013" name="Curr. Biol.">
        <title>The Genome of the Foraminiferan Reticulomyxa filosa.</title>
        <authorList>
            <person name="Glockner G."/>
            <person name="Hulsmann N."/>
            <person name="Schleicher M."/>
            <person name="Noegel A.A."/>
            <person name="Eichinger L."/>
            <person name="Gallinger C."/>
            <person name="Pawlowski J."/>
            <person name="Sierra R."/>
            <person name="Euteneuer U."/>
            <person name="Pillet L."/>
            <person name="Moustafa A."/>
            <person name="Platzer M."/>
            <person name="Groth M."/>
            <person name="Szafranski K."/>
            <person name="Schliwa M."/>
        </authorList>
    </citation>
    <scope>NUCLEOTIDE SEQUENCE [LARGE SCALE GENOMIC DNA]</scope>
</reference>
<dbReference type="EMBL" id="ASPP01005340">
    <property type="protein sequence ID" value="ETO30729.1"/>
    <property type="molecule type" value="Genomic_DNA"/>
</dbReference>
<organism evidence="2 3">
    <name type="scientific">Reticulomyxa filosa</name>
    <dbReference type="NCBI Taxonomy" id="46433"/>
    <lineage>
        <taxon>Eukaryota</taxon>
        <taxon>Sar</taxon>
        <taxon>Rhizaria</taxon>
        <taxon>Retaria</taxon>
        <taxon>Foraminifera</taxon>
        <taxon>Monothalamids</taxon>
        <taxon>Reticulomyxidae</taxon>
        <taxon>Reticulomyxa</taxon>
    </lineage>
</organism>
<evidence type="ECO:0000313" key="3">
    <source>
        <dbReference type="Proteomes" id="UP000023152"/>
    </source>
</evidence>
<feature type="compositionally biased region" description="Basic and acidic residues" evidence="1">
    <location>
        <begin position="1"/>
        <end position="13"/>
    </location>
</feature>
<comment type="caution">
    <text evidence="2">The sequence shown here is derived from an EMBL/GenBank/DDBJ whole genome shotgun (WGS) entry which is preliminary data.</text>
</comment>
<dbReference type="Proteomes" id="UP000023152">
    <property type="component" value="Unassembled WGS sequence"/>
</dbReference>
<gene>
    <name evidence="2" type="ORF">RFI_06391</name>
</gene>
<keyword evidence="3" id="KW-1185">Reference proteome</keyword>
<evidence type="ECO:0000256" key="1">
    <source>
        <dbReference type="SAM" id="MobiDB-lite"/>
    </source>
</evidence>
<evidence type="ECO:0000313" key="2">
    <source>
        <dbReference type="EMBL" id="ETO30729.1"/>
    </source>
</evidence>
<feature type="region of interest" description="Disordered" evidence="1">
    <location>
        <begin position="1"/>
        <end position="24"/>
    </location>
</feature>
<protein>
    <submittedName>
        <fullName evidence="2">Uncharacterized protein</fullName>
    </submittedName>
</protein>
<dbReference type="AlphaFoldDB" id="X6NY21"/>
<accession>X6NY21</accession>
<name>X6NY21_RETFI</name>